<keyword evidence="1" id="KW-0812">Transmembrane</keyword>
<protein>
    <recommendedName>
        <fullName evidence="4">MLO-like protein</fullName>
    </recommendedName>
</protein>
<organism evidence="2 3">
    <name type="scientific">Prorocentrum cordatum</name>
    <dbReference type="NCBI Taxonomy" id="2364126"/>
    <lineage>
        <taxon>Eukaryota</taxon>
        <taxon>Sar</taxon>
        <taxon>Alveolata</taxon>
        <taxon>Dinophyceae</taxon>
        <taxon>Prorocentrales</taxon>
        <taxon>Prorocentraceae</taxon>
        <taxon>Prorocentrum</taxon>
    </lineage>
</organism>
<feature type="transmembrane region" description="Helical" evidence="1">
    <location>
        <begin position="134"/>
        <end position="152"/>
    </location>
</feature>
<keyword evidence="3" id="KW-1185">Reference proteome</keyword>
<keyword evidence="1" id="KW-0472">Membrane</keyword>
<dbReference type="EMBL" id="CAUYUJ010003040">
    <property type="protein sequence ID" value="CAK0803569.1"/>
    <property type="molecule type" value="Genomic_DNA"/>
</dbReference>
<evidence type="ECO:0000313" key="3">
    <source>
        <dbReference type="Proteomes" id="UP001189429"/>
    </source>
</evidence>
<keyword evidence="1" id="KW-1133">Transmembrane helix</keyword>
<proteinExistence type="predicted"/>
<accession>A0ABN9QFG9</accession>
<dbReference type="Proteomes" id="UP001189429">
    <property type="component" value="Unassembled WGS sequence"/>
</dbReference>
<feature type="transmembrane region" description="Helical" evidence="1">
    <location>
        <begin position="54"/>
        <end position="73"/>
    </location>
</feature>
<evidence type="ECO:0000313" key="2">
    <source>
        <dbReference type="EMBL" id="CAK0803569.1"/>
    </source>
</evidence>
<name>A0ABN9QFG9_9DINO</name>
<feature type="transmembrane region" description="Helical" evidence="1">
    <location>
        <begin position="94"/>
        <end position="114"/>
    </location>
</feature>
<feature type="transmembrane region" description="Helical" evidence="1">
    <location>
        <begin position="366"/>
        <end position="388"/>
    </location>
</feature>
<comment type="caution">
    <text evidence="2">The sequence shown here is derived from an EMBL/GenBank/DDBJ whole genome shotgun (WGS) entry which is preliminary data.</text>
</comment>
<reference evidence="2" key="1">
    <citation type="submission" date="2023-10" db="EMBL/GenBank/DDBJ databases">
        <authorList>
            <person name="Chen Y."/>
            <person name="Shah S."/>
            <person name="Dougan E. K."/>
            <person name="Thang M."/>
            <person name="Chan C."/>
        </authorList>
    </citation>
    <scope>NUCLEOTIDE SEQUENCE [LARGE SCALE GENOMIC DNA]</scope>
</reference>
<gene>
    <name evidence="2" type="ORF">PCOR1329_LOCUS10688</name>
</gene>
<feature type="transmembrane region" description="Helical" evidence="1">
    <location>
        <begin position="326"/>
        <end position="346"/>
    </location>
</feature>
<evidence type="ECO:0008006" key="4">
    <source>
        <dbReference type="Google" id="ProtNLM"/>
    </source>
</evidence>
<feature type="transmembrane region" description="Helical" evidence="1">
    <location>
        <begin position="219"/>
        <end position="240"/>
    </location>
</feature>
<sequence>MVGRLRPTSPWQPWTGSAAVLAAAALMSSPPLGLAAGGGGDNIFELKTKKLDSAQFWIILAGMVFYGLLIDRVQYFTQRAVENSRCSKMVFERTVTEFMVFGIVAITMFIGTNLDPHLDEKYPYCTTHLTYADVLVSFAACSLIVLGALYSWMRHRTEEHLQGFQGDEHMDTVIPRMGTWRPMNLKQQSVFLERKNLTTFSFNWNLYFQESLAHQICNLINITWVTWLVTFIVLLPMVVYKGFLDTDAAKTAAYINGFLFTTWFFLLLTLATVIQIRLLRGKLYAAVDGYLKATRVDEVDEDSEDEDSDTDNLEVVDKSMEWWSDFLAWLMQFESLCICFILGMYVMHLSYNLKVYGHDLSYPVLWYHLGFLLPLLLSLVVLFPLGLVELTSIQAFSAPDQEVLHTIIAETRQAHTDLVFIQSKIMSLGSSKTEAAQEKARTILINANGGDDTVKRMDMIDLLVSIDVHLTKQRSLAVFDLVDQEHEATGVTRNNTVALKVKNCLEDAIDVQVPIDDLLDSAARATMDGNLDNISGSSTVKRGFAAGCATLLGRHSLLQNGLSQVAKAEEVVEN</sequence>
<evidence type="ECO:0000256" key="1">
    <source>
        <dbReference type="SAM" id="Phobius"/>
    </source>
</evidence>
<feature type="transmembrane region" description="Helical" evidence="1">
    <location>
        <begin position="252"/>
        <end position="274"/>
    </location>
</feature>